<reference evidence="9" key="1">
    <citation type="submission" date="2025-08" db="UniProtKB">
        <authorList>
            <consortium name="RefSeq"/>
        </authorList>
    </citation>
    <scope>IDENTIFICATION</scope>
</reference>
<dbReference type="RefSeq" id="XP_008478976.2">
    <property type="nucleotide sequence ID" value="XM_008480754.2"/>
</dbReference>
<evidence type="ECO:0000256" key="4">
    <source>
        <dbReference type="ARBA" id="ARBA00022980"/>
    </source>
</evidence>
<keyword evidence="3" id="KW-0809">Transit peptide</keyword>
<dbReference type="GeneID" id="103515814"/>
<evidence type="ECO:0000313" key="9">
    <source>
        <dbReference type="RefSeq" id="XP_008478976.2"/>
    </source>
</evidence>
<accession>A0A1S3DC57</accession>
<dbReference type="InterPro" id="IPR008092">
    <property type="entry name" value="Ribosomal_mS29_met"/>
</dbReference>
<evidence type="ECO:0000256" key="7">
    <source>
        <dbReference type="ARBA" id="ARBA00035140"/>
    </source>
</evidence>
<evidence type="ECO:0000256" key="1">
    <source>
        <dbReference type="ARBA" id="ARBA00004173"/>
    </source>
</evidence>
<dbReference type="AlphaFoldDB" id="A0A1S3DC57"/>
<organism evidence="8 9">
    <name type="scientific">Diaphorina citri</name>
    <name type="common">Asian citrus psyllid</name>
    <dbReference type="NCBI Taxonomy" id="121845"/>
    <lineage>
        <taxon>Eukaryota</taxon>
        <taxon>Metazoa</taxon>
        <taxon>Ecdysozoa</taxon>
        <taxon>Arthropoda</taxon>
        <taxon>Hexapoda</taxon>
        <taxon>Insecta</taxon>
        <taxon>Pterygota</taxon>
        <taxon>Neoptera</taxon>
        <taxon>Paraneoptera</taxon>
        <taxon>Hemiptera</taxon>
        <taxon>Sternorrhyncha</taxon>
        <taxon>Psylloidea</taxon>
        <taxon>Psyllidae</taxon>
        <taxon>Diaphorininae</taxon>
        <taxon>Diaphorina</taxon>
    </lineage>
</organism>
<keyword evidence="4" id="KW-0689">Ribosomal protein</keyword>
<dbReference type="KEGG" id="dci:103515814"/>
<keyword evidence="6" id="KW-0687">Ribonucleoprotein</keyword>
<dbReference type="GO" id="GO:0005763">
    <property type="term" value="C:mitochondrial small ribosomal subunit"/>
    <property type="evidence" value="ECO:0007669"/>
    <property type="project" value="TreeGrafter"/>
</dbReference>
<dbReference type="PRINTS" id="PR01716">
    <property type="entry name" value="DEATHASSOCP3"/>
</dbReference>
<evidence type="ECO:0000313" key="8">
    <source>
        <dbReference type="Proteomes" id="UP000079169"/>
    </source>
</evidence>
<evidence type="ECO:0000256" key="3">
    <source>
        <dbReference type="ARBA" id="ARBA00022946"/>
    </source>
</evidence>
<name>A0A1S3DC57_DIACI</name>
<comment type="similarity">
    <text evidence="2">Belongs to the mitochondrion-specific ribosomal protein mS29 family.</text>
</comment>
<dbReference type="GO" id="GO:0006915">
    <property type="term" value="P:apoptotic process"/>
    <property type="evidence" value="ECO:0007669"/>
    <property type="project" value="InterPro"/>
</dbReference>
<protein>
    <recommendedName>
        <fullName evidence="7">Small ribosomal subunit protein mS29</fullName>
    </recommendedName>
</protein>
<dbReference type="PaxDb" id="121845-A0A1S3DC57"/>
<keyword evidence="5" id="KW-0496">Mitochondrion</keyword>
<dbReference type="STRING" id="121845.A0A1S3DC57"/>
<dbReference type="Proteomes" id="UP000079169">
    <property type="component" value="Unplaced"/>
</dbReference>
<evidence type="ECO:0000256" key="6">
    <source>
        <dbReference type="ARBA" id="ARBA00023274"/>
    </source>
</evidence>
<evidence type="ECO:0000256" key="2">
    <source>
        <dbReference type="ARBA" id="ARBA00009863"/>
    </source>
</evidence>
<dbReference type="InterPro" id="IPR019368">
    <property type="entry name" value="Ribosomal_mS29"/>
</dbReference>
<dbReference type="PANTHER" id="PTHR12810:SF0">
    <property type="entry name" value="SMALL RIBOSOMAL SUBUNIT PROTEIN MS29"/>
    <property type="match status" value="1"/>
</dbReference>
<dbReference type="Pfam" id="PF10236">
    <property type="entry name" value="DAP3"/>
    <property type="match status" value="1"/>
</dbReference>
<comment type="subcellular location">
    <subcellularLocation>
        <location evidence="1">Mitochondrion</location>
    </subcellularLocation>
</comment>
<dbReference type="PANTHER" id="PTHR12810">
    <property type="entry name" value="MITOCHONDRIAL 28S RIBOSOMAL PROTEIN S29"/>
    <property type="match status" value="1"/>
</dbReference>
<gene>
    <name evidence="9" type="primary">LOC103515814</name>
</gene>
<keyword evidence="8" id="KW-1185">Reference proteome</keyword>
<dbReference type="GO" id="GO:0003735">
    <property type="term" value="F:structural constituent of ribosome"/>
    <property type="evidence" value="ECO:0007669"/>
    <property type="project" value="TreeGrafter"/>
</dbReference>
<sequence length="81" mass="9388">MVDLNIDAAMWLRHFQKQNTKWLEDPRLTTSQEYVWSPREKSEANIPLAALIEHGITRVKYASDVVDVLFTEIKKLSTEGN</sequence>
<proteinExistence type="inferred from homology"/>
<evidence type="ECO:0000256" key="5">
    <source>
        <dbReference type="ARBA" id="ARBA00023128"/>
    </source>
</evidence>